<keyword evidence="2" id="KW-1185">Reference proteome</keyword>
<proteinExistence type="predicted"/>
<protein>
    <submittedName>
        <fullName evidence="1">Uncharacterized protein</fullName>
    </submittedName>
</protein>
<name>A0ABW8WVS3_9CYAN</name>
<sequence>MDINSYYQAFSNPFKDVIPKAPAELGEWLRSGRISEDKPLMQTLLV</sequence>
<dbReference type="EMBL" id="JBFQGM010000015">
    <property type="protein sequence ID" value="MFL9465096.1"/>
    <property type="molecule type" value="Genomic_DNA"/>
</dbReference>
<organism evidence="1 2">
    <name type="scientific">Scytonema tolypothrichoides VB-61278_2</name>
    <dbReference type="NCBI Taxonomy" id="3232314"/>
    <lineage>
        <taxon>Bacteria</taxon>
        <taxon>Bacillati</taxon>
        <taxon>Cyanobacteriota</taxon>
        <taxon>Cyanophyceae</taxon>
        <taxon>Nostocales</taxon>
        <taxon>Scytonemataceae</taxon>
        <taxon>Scytonema</taxon>
    </lineage>
</organism>
<evidence type="ECO:0000313" key="2">
    <source>
        <dbReference type="Proteomes" id="UP001628874"/>
    </source>
</evidence>
<dbReference type="Proteomes" id="UP001628874">
    <property type="component" value="Unassembled WGS sequence"/>
</dbReference>
<accession>A0ABW8WVS3</accession>
<comment type="caution">
    <text evidence="1">The sequence shown here is derived from an EMBL/GenBank/DDBJ whole genome shotgun (WGS) entry which is preliminary data.</text>
</comment>
<gene>
    <name evidence="1" type="ORF">AB0759_31310</name>
</gene>
<evidence type="ECO:0000313" key="1">
    <source>
        <dbReference type="EMBL" id="MFL9465096.1"/>
    </source>
</evidence>
<reference evidence="1 2" key="1">
    <citation type="submission" date="2024-07" db="EMBL/GenBank/DDBJ databases">
        <authorList>
            <person name="Tripathy S."/>
        </authorList>
    </citation>
    <scope>NUCLEOTIDE SEQUENCE [LARGE SCALE GENOMIC DNA]</scope>
    <source>
        <strain evidence="1 2">VB-61278_2</strain>
    </source>
</reference>